<accession>A0A0E0NEG2</accession>
<sequence length="120" mass="13125">MLVTDAKYPSKGTTILRFPSKALRRRHCPHHCSRCRCGQPELWNYRGPRGGGDQIKLLKALGQPDPVASNLQKARSGALKVAATDPDLERVTMTLAMEACGGEPTNGTATQRQMCHQSQP</sequence>
<dbReference type="AlphaFoldDB" id="A0A0E0NEG2"/>
<keyword evidence="3" id="KW-1185">Reference proteome</keyword>
<evidence type="ECO:0000313" key="3">
    <source>
        <dbReference type="Proteomes" id="UP000008022"/>
    </source>
</evidence>
<feature type="compositionally biased region" description="Polar residues" evidence="1">
    <location>
        <begin position="105"/>
        <end position="120"/>
    </location>
</feature>
<reference evidence="3" key="1">
    <citation type="submission" date="2013-06" db="EMBL/GenBank/DDBJ databases">
        <authorList>
            <person name="Zhao Q."/>
        </authorList>
    </citation>
    <scope>NUCLEOTIDE SEQUENCE</scope>
    <source>
        <strain evidence="3">cv. W1943</strain>
    </source>
</reference>
<dbReference type="HOGENOM" id="CLU_2112904_0_0_1"/>
<dbReference type="Proteomes" id="UP000008022">
    <property type="component" value="Unassembled WGS sequence"/>
</dbReference>
<evidence type="ECO:0000313" key="2">
    <source>
        <dbReference type="EnsemblPlants" id="ORUFI02G16160.1"/>
    </source>
</evidence>
<organism evidence="2 3">
    <name type="scientific">Oryza rufipogon</name>
    <name type="common">Brownbeard rice</name>
    <name type="synonym">Asian wild rice</name>
    <dbReference type="NCBI Taxonomy" id="4529"/>
    <lineage>
        <taxon>Eukaryota</taxon>
        <taxon>Viridiplantae</taxon>
        <taxon>Streptophyta</taxon>
        <taxon>Embryophyta</taxon>
        <taxon>Tracheophyta</taxon>
        <taxon>Spermatophyta</taxon>
        <taxon>Magnoliopsida</taxon>
        <taxon>Liliopsida</taxon>
        <taxon>Poales</taxon>
        <taxon>Poaceae</taxon>
        <taxon>BOP clade</taxon>
        <taxon>Oryzoideae</taxon>
        <taxon>Oryzeae</taxon>
        <taxon>Oryzinae</taxon>
        <taxon>Oryza</taxon>
    </lineage>
</organism>
<protein>
    <submittedName>
        <fullName evidence="2">Uncharacterized protein</fullName>
    </submittedName>
</protein>
<reference evidence="2" key="2">
    <citation type="submission" date="2015-06" db="UniProtKB">
        <authorList>
            <consortium name="EnsemblPlants"/>
        </authorList>
    </citation>
    <scope>IDENTIFICATION</scope>
</reference>
<evidence type="ECO:0000256" key="1">
    <source>
        <dbReference type="SAM" id="MobiDB-lite"/>
    </source>
</evidence>
<name>A0A0E0NEG2_ORYRU</name>
<dbReference type="EnsemblPlants" id="ORUFI02G16160.1">
    <property type="protein sequence ID" value="ORUFI02G16160.1"/>
    <property type="gene ID" value="ORUFI02G16160"/>
</dbReference>
<dbReference type="Gramene" id="ORUFI02G16160.1">
    <property type="protein sequence ID" value="ORUFI02G16160.1"/>
    <property type="gene ID" value="ORUFI02G16160"/>
</dbReference>
<proteinExistence type="predicted"/>
<feature type="region of interest" description="Disordered" evidence="1">
    <location>
        <begin position="101"/>
        <end position="120"/>
    </location>
</feature>